<gene>
    <name evidence="8" type="ORF">POBO1169_LOCUS12485</name>
</gene>
<evidence type="ECO:0000256" key="4">
    <source>
        <dbReference type="ARBA" id="ARBA00022989"/>
    </source>
</evidence>
<evidence type="ECO:0000256" key="7">
    <source>
        <dbReference type="SAM" id="MobiDB-lite"/>
    </source>
</evidence>
<evidence type="ECO:0000256" key="6">
    <source>
        <dbReference type="RuleBase" id="RU004914"/>
    </source>
</evidence>
<feature type="compositionally biased region" description="Basic residues" evidence="7">
    <location>
        <begin position="8"/>
        <end position="19"/>
    </location>
</feature>
<feature type="transmembrane region" description="Helical" evidence="6">
    <location>
        <begin position="237"/>
        <end position="257"/>
    </location>
</feature>
<comment type="similarity">
    <text evidence="2 6">Belongs to the multi antimicrobial extrusion (MATE) (TC 2.A.66.1) family.</text>
</comment>
<dbReference type="EMBL" id="HBFA01024614">
    <property type="protein sequence ID" value="CAD8674985.1"/>
    <property type="molecule type" value="Transcribed_RNA"/>
</dbReference>
<dbReference type="GO" id="GO:0016020">
    <property type="term" value="C:membrane"/>
    <property type="evidence" value="ECO:0007669"/>
    <property type="project" value="UniProtKB-SubCell"/>
</dbReference>
<evidence type="ECO:0000256" key="5">
    <source>
        <dbReference type="ARBA" id="ARBA00023136"/>
    </source>
</evidence>
<evidence type="ECO:0000256" key="1">
    <source>
        <dbReference type="ARBA" id="ARBA00004141"/>
    </source>
</evidence>
<organism evidence="8">
    <name type="scientific">Pyramimonas obovata</name>
    <dbReference type="NCBI Taxonomy" id="1411642"/>
    <lineage>
        <taxon>Eukaryota</taxon>
        <taxon>Viridiplantae</taxon>
        <taxon>Chlorophyta</taxon>
        <taxon>Pyramimonadophyceae</taxon>
        <taxon>Pyramimonadales</taxon>
        <taxon>Pyramimonadaceae</taxon>
        <taxon>Pyramimonas</taxon>
        <taxon>Pyramimonas incertae sedis</taxon>
    </lineage>
</organism>
<feature type="compositionally biased region" description="Basic and acidic residues" evidence="7">
    <location>
        <begin position="76"/>
        <end position="88"/>
    </location>
</feature>
<dbReference type="PANTHER" id="PTHR42893">
    <property type="entry name" value="PROTEIN DETOXIFICATION 44, CHLOROPLASTIC-RELATED"/>
    <property type="match status" value="1"/>
</dbReference>
<reference evidence="8" key="1">
    <citation type="submission" date="2021-01" db="EMBL/GenBank/DDBJ databases">
        <authorList>
            <person name="Corre E."/>
            <person name="Pelletier E."/>
            <person name="Niang G."/>
            <person name="Scheremetjew M."/>
            <person name="Finn R."/>
            <person name="Kale V."/>
            <person name="Holt S."/>
            <person name="Cochrane G."/>
            <person name="Meng A."/>
            <person name="Brown T."/>
            <person name="Cohen L."/>
        </authorList>
    </citation>
    <scope>NUCLEOTIDE SEQUENCE</scope>
    <source>
        <strain evidence="8">CCMP722</strain>
    </source>
</reference>
<evidence type="ECO:0000256" key="3">
    <source>
        <dbReference type="ARBA" id="ARBA00022692"/>
    </source>
</evidence>
<dbReference type="GO" id="GO:0015297">
    <property type="term" value="F:antiporter activity"/>
    <property type="evidence" value="ECO:0007669"/>
    <property type="project" value="InterPro"/>
</dbReference>
<feature type="transmembrane region" description="Helical" evidence="6">
    <location>
        <begin position="488"/>
        <end position="510"/>
    </location>
</feature>
<proteinExistence type="inferred from homology"/>
<evidence type="ECO:0000313" key="8">
    <source>
        <dbReference type="EMBL" id="CAD8674985.1"/>
    </source>
</evidence>
<feature type="transmembrane region" description="Helical" evidence="6">
    <location>
        <begin position="277"/>
        <end position="297"/>
    </location>
</feature>
<keyword evidence="5 6" id="KW-0472">Membrane</keyword>
<dbReference type="GO" id="GO:0042910">
    <property type="term" value="F:xenobiotic transmembrane transporter activity"/>
    <property type="evidence" value="ECO:0007669"/>
    <property type="project" value="InterPro"/>
</dbReference>
<dbReference type="InterPro" id="IPR002528">
    <property type="entry name" value="MATE_fam"/>
</dbReference>
<keyword evidence="3 6" id="KW-0812">Transmembrane</keyword>
<dbReference type="AlphaFoldDB" id="A0A7S0WNI1"/>
<feature type="transmembrane region" description="Helical" evidence="6">
    <location>
        <begin position="334"/>
        <end position="354"/>
    </location>
</feature>
<comment type="caution">
    <text evidence="6">Lacks conserved residue(s) required for the propagation of feature annotation.</text>
</comment>
<name>A0A7S0WNI1_9CHLO</name>
<comment type="subcellular location">
    <subcellularLocation>
        <location evidence="1">Membrane</location>
        <topology evidence="1">Multi-pass membrane protein</topology>
    </subcellularLocation>
</comment>
<keyword evidence="4 6" id="KW-1133">Transmembrane helix</keyword>
<accession>A0A7S0WNI1</accession>
<feature type="region of interest" description="Disordered" evidence="7">
    <location>
        <begin position="1"/>
        <end position="28"/>
    </location>
</feature>
<protein>
    <recommendedName>
        <fullName evidence="6">Protein DETOXIFICATION</fullName>
    </recommendedName>
    <alternativeName>
        <fullName evidence="6">Multidrug and toxic compound extrusion protein</fullName>
    </alternativeName>
</protein>
<feature type="transmembrane region" description="Helical" evidence="6">
    <location>
        <begin position="309"/>
        <end position="328"/>
    </location>
</feature>
<feature type="region of interest" description="Disordered" evidence="7">
    <location>
        <begin position="68"/>
        <end position="88"/>
    </location>
</feature>
<dbReference type="InterPro" id="IPR044644">
    <property type="entry name" value="DinF-like"/>
</dbReference>
<feature type="transmembrane region" description="Helical" evidence="6">
    <location>
        <begin position="198"/>
        <end position="217"/>
    </location>
</feature>
<feature type="transmembrane region" description="Helical" evidence="6">
    <location>
        <begin position="457"/>
        <end position="476"/>
    </location>
</feature>
<sequence length="591" mass="63194">MQTTLSKVAHRSGHVRTHHGAPTASASLHFRKREIPSLGKLQGEHRVACRRVGRRRGRFALTNAAIAPGLEEGGEDPWKVEDREEEGGLHEAVSALEHPVQRPASQLVVLPVPSYPVQLDEEPSSQGDWQLDEKDSVEDDMEVAPPESTMGMVKEIAWVGVPEMLSCMVEPLLSLMETVIVGRMGTLFLAALGPGTSIFGVMAELCAVGTIATVSVVSRLTATAGGKKQIQNVMDTAVKGSLVGGVAMMIALNLAVWPMLQVLHCDELMVAAVHTYVTVRALGAPAFLISNFLEGCLVGMRDAVTPLKVYARSGVVTAVLMLLLATPVVGCQLGIAGCAVAIATGQVLCTFQFLQVLSRRGLLTVQWAAPLNLDLAKSLGESVGIMAIGTFARMGTYVTMTTVATSMGIVEGAVHKVAFESYYLLSFATEPMFTAATSLLPRDLKLSVARAGKLRNLLLLGSLVLGVLLAGVSLVATRTTLFSADPAVLSFLQTISPALAVMLLASSLVYSIEGILVGLGDIRYLTTIHCTNFVLMLAYSVAIKTFNLGMEGMWWGLAGYQCLRLVEHTVRFATTRPFVQNAIPDPEYVRP</sequence>
<dbReference type="Pfam" id="PF01554">
    <property type="entry name" value="MatE"/>
    <property type="match status" value="1"/>
</dbReference>
<evidence type="ECO:0000256" key="2">
    <source>
        <dbReference type="ARBA" id="ARBA00010199"/>
    </source>
</evidence>
<dbReference type="PANTHER" id="PTHR42893:SF46">
    <property type="entry name" value="PROTEIN DETOXIFICATION 44, CHLOROPLASTIC"/>
    <property type="match status" value="1"/>
</dbReference>